<dbReference type="Proteomes" id="UP000520052">
    <property type="component" value="Unassembled WGS sequence"/>
</dbReference>
<protein>
    <submittedName>
        <fullName evidence="2">Uncharacterized protein</fullName>
    </submittedName>
</protein>
<organism evidence="2 3">
    <name type="scientific">Marine Group I thaumarchaeote</name>
    <dbReference type="NCBI Taxonomy" id="2511932"/>
    <lineage>
        <taxon>Archaea</taxon>
        <taxon>Nitrososphaerota</taxon>
        <taxon>Marine Group I</taxon>
    </lineage>
</organism>
<dbReference type="EMBL" id="JACATC010000008">
    <property type="protein sequence ID" value="NWJ84372.1"/>
    <property type="molecule type" value="Genomic_DNA"/>
</dbReference>
<gene>
    <name evidence="2" type="ORF">HX854_06580</name>
</gene>
<evidence type="ECO:0000313" key="2">
    <source>
        <dbReference type="EMBL" id="NWJ84372.1"/>
    </source>
</evidence>
<accession>A0A7K4N7M9</accession>
<evidence type="ECO:0000313" key="3">
    <source>
        <dbReference type="Proteomes" id="UP000520052"/>
    </source>
</evidence>
<evidence type="ECO:0000256" key="1">
    <source>
        <dbReference type="SAM" id="MobiDB-lite"/>
    </source>
</evidence>
<name>A0A7K4N7M9_9ARCH</name>
<proteinExistence type="predicted"/>
<comment type="caution">
    <text evidence="2">The sequence shown here is derived from an EMBL/GenBank/DDBJ whole genome shotgun (WGS) entry which is preliminary data.</text>
</comment>
<reference evidence="2 3" key="1">
    <citation type="journal article" date="2019" name="Environ. Microbiol.">
        <title>Genomics insights into ecotype formation of ammonia-oxidizing archaea in the deep ocean.</title>
        <authorList>
            <person name="Wang Y."/>
            <person name="Huang J.M."/>
            <person name="Cui G.J."/>
            <person name="Nunoura T."/>
            <person name="Takaki Y."/>
            <person name="Li W.L."/>
            <person name="Li J."/>
            <person name="Gao Z.M."/>
            <person name="Takai K."/>
            <person name="Zhang A.Q."/>
            <person name="Stepanauskas R."/>
        </authorList>
    </citation>
    <scope>NUCLEOTIDE SEQUENCE [LARGE SCALE GENOMIC DNA]</scope>
    <source>
        <strain evidence="2 3">T3L1</strain>
    </source>
</reference>
<sequence length="70" mass="7845">MKNRISESKGLVTCVRLSRNTRNRLAGKGSKDETFDDIINKLIDDNQKEIPSDLQNPKMVIGGERGENSL</sequence>
<dbReference type="AlphaFoldDB" id="A0A7K4N7M9"/>
<feature type="region of interest" description="Disordered" evidence="1">
    <location>
        <begin position="47"/>
        <end position="70"/>
    </location>
</feature>